<dbReference type="EMBL" id="CADEAL010000488">
    <property type="protein sequence ID" value="CAB1420886.1"/>
    <property type="molecule type" value="Genomic_DNA"/>
</dbReference>
<dbReference type="AlphaFoldDB" id="A0A9N7YCQ1"/>
<dbReference type="Proteomes" id="UP001153269">
    <property type="component" value="Unassembled WGS sequence"/>
</dbReference>
<keyword evidence="2" id="KW-1185">Reference proteome</keyword>
<organism evidence="1 2">
    <name type="scientific">Pleuronectes platessa</name>
    <name type="common">European plaice</name>
    <dbReference type="NCBI Taxonomy" id="8262"/>
    <lineage>
        <taxon>Eukaryota</taxon>
        <taxon>Metazoa</taxon>
        <taxon>Chordata</taxon>
        <taxon>Craniata</taxon>
        <taxon>Vertebrata</taxon>
        <taxon>Euteleostomi</taxon>
        <taxon>Actinopterygii</taxon>
        <taxon>Neopterygii</taxon>
        <taxon>Teleostei</taxon>
        <taxon>Neoteleostei</taxon>
        <taxon>Acanthomorphata</taxon>
        <taxon>Carangaria</taxon>
        <taxon>Pleuronectiformes</taxon>
        <taxon>Pleuronectoidei</taxon>
        <taxon>Pleuronectidae</taxon>
        <taxon>Pleuronectes</taxon>
    </lineage>
</organism>
<protein>
    <submittedName>
        <fullName evidence="1">Uncharacterized protein</fullName>
    </submittedName>
</protein>
<gene>
    <name evidence="1" type="ORF">PLEPLA_LOCUS8763</name>
</gene>
<accession>A0A9N7YCQ1</accession>
<evidence type="ECO:0000313" key="2">
    <source>
        <dbReference type="Proteomes" id="UP001153269"/>
    </source>
</evidence>
<reference evidence="1" key="1">
    <citation type="submission" date="2020-03" db="EMBL/GenBank/DDBJ databases">
        <authorList>
            <person name="Weist P."/>
        </authorList>
    </citation>
    <scope>NUCLEOTIDE SEQUENCE</scope>
</reference>
<sequence length="69" mass="8160">MCFSAGYRYCRQELEENFAEVQVSVWSVQISHQEPFHSLSKACAEVLESPMWAVCHTWFPWFKNTRNTT</sequence>
<comment type="caution">
    <text evidence="1">The sequence shown here is derived from an EMBL/GenBank/DDBJ whole genome shotgun (WGS) entry which is preliminary data.</text>
</comment>
<proteinExistence type="predicted"/>
<name>A0A9N7YCQ1_PLEPL</name>
<evidence type="ECO:0000313" key="1">
    <source>
        <dbReference type="EMBL" id="CAB1420886.1"/>
    </source>
</evidence>